<name>A0A9W7EMI2_9STRA</name>
<keyword evidence="5" id="KW-0539">Nucleus</keyword>
<dbReference type="PANTHER" id="PTHR12709">
    <property type="entry name" value="DNA-DIRECTED RNA POLYMERASE II, III"/>
    <property type="match status" value="1"/>
</dbReference>
<dbReference type="FunFam" id="2.40.50.140:FF:000043">
    <property type="entry name" value="DNA-directed RNA polymerase II subunit RPB7"/>
    <property type="match status" value="1"/>
</dbReference>
<evidence type="ECO:0000313" key="9">
    <source>
        <dbReference type="Proteomes" id="UP001165160"/>
    </source>
</evidence>
<dbReference type="InterPro" id="IPR005576">
    <property type="entry name" value="Rpb7-like_N"/>
</dbReference>
<dbReference type="GO" id="GO:0031369">
    <property type="term" value="F:translation initiation factor binding"/>
    <property type="evidence" value="ECO:0007669"/>
    <property type="project" value="TreeGrafter"/>
</dbReference>
<dbReference type="PANTHER" id="PTHR12709:SF4">
    <property type="entry name" value="DNA-DIRECTED RNA POLYMERASE II SUBUNIT RPB7"/>
    <property type="match status" value="1"/>
</dbReference>
<comment type="similarity">
    <text evidence="2">Belongs to the eukaryotic RPB7/RPC8 RNA polymerase subunit family.</text>
</comment>
<evidence type="ECO:0008006" key="10">
    <source>
        <dbReference type="Google" id="ProtNLM"/>
    </source>
</evidence>
<dbReference type="Gene3D" id="2.40.50.140">
    <property type="entry name" value="Nucleic acid-binding proteins"/>
    <property type="match status" value="1"/>
</dbReference>
<gene>
    <name evidence="8" type="ORF">TrVE_jg5079</name>
</gene>
<dbReference type="Pfam" id="PF00575">
    <property type="entry name" value="S1"/>
    <property type="match status" value="1"/>
</dbReference>
<dbReference type="GO" id="GO:0003697">
    <property type="term" value="F:single-stranded DNA binding"/>
    <property type="evidence" value="ECO:0007669"/>
    <property type="project" value="TreeGrafter"/>
</dbReference>
<accession>A0A9W7EMI2</accession>
<dbReference type="GO" id="GO:0060213">
    <property type="term" value="P:positive regulation of nuclear-transcribed mRNA poly(A) tail shortening"/>
    <property type="evidence" value="ECO:0007669"/>
    <property type="project" value="TreeGrafter"/>
</dbReference>
<dbReference type="EMBL" id="BRXX01000016">
    <property type="protein sequence ID" value="GMH82573.1"/>
    <property type="molecule type" value="Genomic_DNA"/>
</dbReference>
<feature type="domain" description="RNA polymerase Rpb7-like N-terminal" evidence="7">
    <location>
        <begin position="11"/>
        <end position="65"/>
    </location>
</feature>
<dbReference type="Gene3D" id="3.30.1490.120">
    <property type="entry name" value="RNA polymerase Rpb7-like, N-terminal domain"/>
    <property type="match status" value="1"/>
</dbReference>
<comment type="caution">
    <text evidence="8">The sequence shown here is derived from an EMBL/GenBank/DDBJ whole genome shotgun (WGS) entry which is preliminary data.</text>
</comment>
<evidence type="ECO:0000259" key="7">
    <source>
        <dbReference type="Pfam" id="PF03876"/>
    </source>
</evidence>
<dbReference type="Proteomes" id="UP001165160">
    <property type="component" value="Unassembled WGS sequence"/>
</dbReference>
<dbReference type="GO" id="GO:0006367">
    <property type="term" value="P:transcription initiation at RNA polymerase II promoter"/>
    <property type="evidence" value="ECO:0007669"/>
    <property type="project" value="TreeGrafter"/>
</dbReference>
<feature type="domain" description="S1 motif" evidence="6">
    <location>
        <begin position="81"/>
        <end position="157"/>
    </location>
</feature>
<dbReference type="FunFam" id="3.30.1490.120:FF:000001">
    <property type="entry name" value="DNA-directed RNA polymerase II subunit RPB7"/>
    <property type="match status" value="1"/>
</dbReference>
<dbReference type="AlphaFoldDB" id="A0A9W7EMI2"/>
<dbReference type="SUPFAM" id="SSF50249">
    <property type="entry name" value="Nucleic acid-binding proteins"/>
    <property type="match status" value="1"/>
</dbReference>
<evidence type="ECO:0000256" key="1">
    <source>
        <dbReference type="ARBA" id="ARBA00004123"/>
    </source>
</evidence>
<sequence length="184" mass="20232">MFYVKSLEHSIVLQPIHFGPKLYATIKRLVKESVEGVALPHYGYCVKVLGVDDENVKAGVIEYDTGDVCYTVQYEALLFRPMKNEVLDAVVTDIMSLGFYAAVGPLKVFVHMSKMPQDMNGEQGGGFDGNAWVSADEEVKIEEKCGVRLRILGCTADDGQFTAVGTMNDEFLGMIDTGDEANAY</sequence>
<comment type="subcellular location">
    <subcellularLocation>
        <location evidence="1">Nucleus</location>
    </subcellularLocation>
</comment>
<dbReference type="InterPro" id="IPR012340">
    <property type="entry name" value="NA-bd_OB-fold"/>
</dbReference>
<proteinExistence type="inferred from homology"/>
<evidence type="ECO:0000256" key="2">
    <source>
        <dbReference type="ARBA" id="ARBA00009307"/>
    </source>
</evidence>
<dbReference type="GO" id="GO:0000932">
    <property type="term" value="C:P-body"/>
    <property type="evidence" value="ECO:0007669"/>
    <property type="project" value="TreeGrafter"/>
</dbReference>
<dbReference type="Pfam" id="PF03876">
    <property type="entry name" value="SHS2_Rpb7-N"/>
    <property type="match status" value="1"/>
</dbReference>
<keyword evidence="4" id="KW-0804">Transcription</keyword>
<keyword evidence="3" id="KW-0240">DNA-directed RNA polymerase</keyword>
<dbReference type="SUPFAM" id="SSF88798">
    <property type="entry name" value="N-terminal, heterodimerisation domain of RBP7 (RpoE)"/>
    <property type="match status" value="1"/>
</dbReference>
<keyword evidence="9" id="KW-1185">Reference proteome</keyword>
<evidence type="ECO:0000313" key="8">
    <source>
        <dbReference type="EMBL" id="GMH82573.1"/>
    </source>
</evidence>
<dbReference type="InterPro" id="IPR045113">
    <property type="entry name" value="Rpb7-like"/>
</dbReference>
<evidence type="ECO:0000256" key="5">
    <source>
        <dbReference type="ARBA" id="ARBA00023242"/>
    </source>
</evidence>
<dbReference type="GO" id="GO:0003727">
    <property type="term" value="F:single-stranded RNA binding"/>
    <property type="evidence" value="ECO:0007669"/>
    <property type="project" value="TreeGrafter"/>
</dbReference>
<evidence type="ECO:0000256" key="3">
    <source>
        <dbReference type="ARBA" id="ARBA00022478"/>
    </source>
</evidence>
<evidence type="ECO:0000259" key="6">
    <source>
        <dbReference type="Pfam" id="PF00575"/>
    </source>
</evidence>
<reference evidence="9" key="1">
    <citation type="journal article" date="2023" name="Commun. Biol.">
        <title>Genome analysis of Parmales, the sister group of diatoms, reveals the evolutionary specialization of diatoms from phago-mixotrophs to photoautotrophs.</title>
        <authorList>
            <person name="Ban H."/>
            <person name="Sato S."/>
            <person name="Yoshikawa S."/>
            <person name="Yamada K."/>
            <person name="Nakamura Y."/>
            <person name="Ichinomiya M."/>
            <person name="Sato N."/>
            <person name="Blanc-Mathieu R."/>
            <person name="Endo H."/>
            <person name="Kuwata A."/>
            <person name="Ogata H."/>
        </authorList>
    </citation>
    <scope>NUCLEOTIDE SEQUENCE [LARGE SCALE GENOMIC DNA]</scope>
    <source>
        <strain evidence="9">NIES 3699</strain>
    </source>
</reference>
<protein>
    <recommendedName>
        <fullName evidence="10">DNA-directed RNA polymerase II subunit RPB7</fullName>
    </recommendedName>
</protein>
<organism evidence="8 9">
    <name type="scientific">Triparma verrucosa</name>
    <dbReference type="NCBI Taxonomy" id="1606542"/>
    <lineage>
        <taxon>Eukaryota</taxon>
        <taxon>Sar</taxon>
        <taxon>Stramenopiles</taxon>
        <taxon>Ochrophyta</taxon>
        <taxon>Bolidophyceae</taxon>
        <taxon>Parmales</taxon>
        <taxon>Triparmaceae</taxon>
        <taxon>Triparma</taxon>
    </lineage>
</organism>
<dbReference type="InterPro" id="IPR003029">
    <property type="entry name" value="S1_domain"/>
</dbReference>
<evidence type="ECO:0000256" key="4">
    <source>
        <dbReference type="ARBA" id="ARBA00023163"/>
    </source>
</evidence>
<dbReference type="InterPro" id="IPR036898">
    <property type="entry name" value="RNA_pol_Rpb7-like_N_sf"/>
</dbReference>
<dbReference type="GO" id="GO:0045948">
    <property type="term" value="P:positive regulation of translational initiation"/>
    <property type="evidence" value="ECO:0007669"/>
    <property type="project" value="TreeGrafter"/>
</dbReference>
<dbReference type="GO" id="GO:0005665">
    <property type="term" value="C:RNA polymerase II, core complex"/>
    <property type="evidence" value="ECO:0007669"/>
    <property type="project" value="TreeGrafter"/>
</dbReference>